<feature type="transmembrane region" description="Helical" evidence="6">
    <location>
        <begin position="20"/>
        <end position="45"/>
    </location>
</feature>
<dbReference type="SUPFAM" id="SSF103473">
    <property type="entry name" value="MFS general substrate transporter"/>
    <property type="match status" value="1"/>
</dbReference>
<evidence type="ECO:0000256" key="2">
    <source>
        <dbReference type="ARBA" id="ARBA00022692"/>
    </source>
</evidence>
<feature type="transmembrane region" description="Helical" evidence="6">
    <location>
        <begin position="217"/>
        <end position="239"/>
    </location>
</feature>
<dbReference type="PROSITE" id="PS50850">
    <property type="entry name" value="MFS"/>
    <property type="match status" value="1"/>
</dbReference>
<evidence type="ECO:0000256" key="4">
    <source>
        <dbReference type="ARBA" id="ARBA00023136"/>
    </source>
</evidence>
<dbReference type="EMBL" id="JAUKUD010000001">
    <property type="protein sequence ID" value="KAK0752808.1"/>
    <property type="molecule type" value="Genomic_DNA"/>
</dbReference>
<keyword evidence="3 6" id="KW-1133">Transmembrane helix</keyword>
<dbReference type="InterPro" id="IPR020846">
    <property type="entry name" value="MFS_dom"/>
</dbReference>
<feature type="transmembrane region" description="Helical" evidence="6">
    <location>
        <begin position="437"/>
        <end position="456"/>
    </location>
</feature>
<protein>
    <submittedName>
        <fullName evidence="8">Major facilitator superfamily domain-containing protein</fullName>
    </submittedName>
</protein>
<feature type="non-terminal residue" evidence="8">
    <location>
        <position position="1"/>
    </location>
</feature>
<feature type="transmembrane region" description="Helical" evidence="6">
    <location>
        <begin position="324"/>
        <end position="343"/>
    </location>
</feature>
<accession>A0AA40F7S7</accession>
<dbReference type="Proteomes" id="UP001172155">
    <property type="component" value="Unassembled WGS sequence"/>
</dbReference>
<evidence type="ECO:0000256" key="6">
    <source>
        <dbReference type="SAM" id="Phobius"/>
    </source>
</evidence>
<dbReference type="Pfam" id="PF07690">
    <property type="entry name" value="MFS_1"/>
    <property type="match status" value="1"/>
</dbReference>
<dbReference type="InterPro" id="IPR011701">
    <property type="entry name" value="MFS"/>
</dbReference>
<feature type="transmembrane region" description="Helical" evidence="6">
    <location>
        <begin position="508"/>
        <end position="527"/>
    </location>
</feature>
<feature type="compositionally biased region" description="Gly residues" evidence="5">
    <location>
        <begin position="546"/>
        <end position="563"/>
    </location>
</feature>
<feature type="transmembrane region" description="Helical" evidence="6">
    <location>
        <begin position="377"/>
        <end position="397"/>
    </location>
</feature>
<feature type="transmembrane region" description="Helical" evidence="6">
    <location>
        <begin position="128"/>
        <end position="154"/>
    </location>
</feature>
<feature type="transmembrane region" description="Helical" evidence="6">
    <location>
        <begin position="90"/>
        <end position="108"/>
    </location>
</feature>
<evidence type="ECO:0000256" key="1">
    <source>
        <dbReference type="ARBA" id="ARBA00004141"/>
    </source>
</evidence>
<dbReference type="PANTHER" id="PTHR24064">
    <property type="entry name" value="SOLUTE CARRIER FAMILY 22 MEMBER"/>
    <property type="match status" value="1"/>
</dbReference>
<organism evidence="8 9">
    <name type="scientific">Schizothecium vesticola</name>
    <dbReference type="NCBI Taxonomy" id="314040"/>
    <lineage>
        <taxon>Eukaryota</taxon>
        <taxon>Fungi</taxon>
        <taxon>Dikarya</taxon>
        <taxon>Ascomycota</taxon>
        <taxon>Pezizomycotina</taxon>
        <taxon>Sordariomycetes</taxon>
        <taxon>Sordariomycetidae</taxon>
        <taxon>Sordariales</taxon>
        <taxon>Schizotheciaceae</taxon>
        <taxon>Schizothecium</taxon>
    </lineage>
</organism>
<dbReference type="InterPro" id="IPR036259">
    <property type="entry name" value="MFS_trans_sf"/>
</dbReference>
<sequence>SQNRNRTREIIDNGRLVKRLFWVGASGFFARSYTFFSGNVIKLALHYTYPHGGRLNSNPGLVLDQIGHVAALVSMIVVGHLADLYGRKRLYGYELLLLVVATLGIVQASEGYRSRLPDGTVRVTMNIYAWLGFWRFCLGLAIGAEQPLVAIITAEWVRTRSRGRMMAAVFSVQPIARLVAYGVALVALQKVSSANGLSHNSIGGDDEELGKRVADEVWRWVTGIGIIPALVAIGFRFSIPETPLYYAHILLDAVKGTKETVWLYGTGTIHNHGTRSPIQSTLESPQTIPLDESRHDSDGEELGFRRRDWYSGAVRCLRTTPAGLNLVLMSSLWMLSDVSWYLLAMDSLAPASTLRSGATTTSNQLELYRELEGSAKHFMLVVSIGSLLGSALLLAGINRVHRRVLLMATCGGLAVLFAVAGAVVLGRDQDAVVTGTAANTAIDVLSGMMHFLFTLGPRTLLPIMAVELFPTVYRGTFYSLACAAGRLGAIVVRPVISGTSAMDDAMGIHLLVAMAFMLLCVVISYFVPEVQRMSVGADDDTETGSDGEGGSIGGGDDGGGGVVEKGRGMRAATRRARGLVAKLLPKLDNMTLEEIAPNPHESQRPRA</sequence>
<keyword evidence="2 6" id="KW-0812">Transmembrane</keyword>
<keyword evidence="9" id="KW-1185">Reference proteome</keyword>
<evidence type="ECO:0000313" key="8">
    <source>
        <dbReference type="EMBL" id="KAK0752808.1"/>
    </source>
</evidence>
<evidence type="ECO:0000256" key="3">
    <source>
        <dbReference type="ARBA" id="ARBA00022989"/>
    </source>
</evidence>
<dbReference type="Gene3D" id="1.20.1250.20">
    <property type="entry name" value="MFS general substrate transporter like domains"/>
    <property type="match status" value="2"/>
</dbReference>
<feature type="region of interest" description="Disordered" evidence="5">
    <location>
        <begin position="274"/>
        <end position="299"/>
    </location>
</feature>
<reference evidence="8" key="1">
    <citation type="submission" date="2023-06" db="EMBL/GenBank/DDBJ databases">
        <title>Genome-scale phylogeny and comparative genomics of the fungal order Sordariales.</title>
        <authorList>
            <consortium name="Lawrence Berkeley National Laboratory"/>
            <person name="Hensen N."/>
            <person name="Bonometti L."/>
            <person name="Westerberg I."/>
            <person name="Brannstrom I.O."/>
            <person name="Guillou S."/>
            <person name="Cros-Aarteil S."/>
            <person name="Calhoun S."/>
            <person name="Haridas S."/>
            <person name="Kuo A."/>
            <person name="Mondo S."/>
            <person name="Pangilinan J."/>
            <person name="Riley R."/>
            <person name="LaButti K."/>
            <person name="Andreopoulos B."/>
            <person name="Lipzen A."/>
            <person name="Chen C."/>
            <person name="Yanf M."/>
            <person name="Daum C."/>
            <person name="Ng V."/>
            <person name="Clum A."/>
            <person name="Steindorff A."/>
            <person name="Ohm R."/>
            <person name="Martin F."/>
            <person name="Silar P."/>
            <person name="Natvig D."/>
            <person name="Lalanne C."/>
            <person name="Gautier V."/>
            <person name="Ament-velasquez S.L."/>
            <person name="Kruys A."/>
            <person name="Hutchinson M.I."/>
            <person name="Powell A.J."/>
            <person name="Barry K."/>
            <person name="Miller A.N."/>
            <person name="Grigoriev I.V."/>
            <person name="Debuchy R."/>
            <person name="Gladieux P."/>
            <person name="Thoren M.H."/>
            <person name="Johannesson H."/>
        </authorList>
    </citation>
    <scope>NUCLEOTIDE SEQUENCE</scope>
    <source>
        <strain evidence="8">SMH3187-1</strain>
    </source>
</reference>
<dbReference type="AlphaFoldDB" id="A0AA40F7S7"/>
<evidence type="ECO:0000313" key="9">
    <source>
        <dbReference type="Proteomes" id="UP001172155"/>
    </source>
</evidence>
<comment type="subcellular location">
    <subcellularLocation>
        <location evidence="1">Membrane</location>
        <topology evidence="1">Multi-pass membrane protein</topology>
    </subcellularLocation>
</comment>
<feature type="transmembrane region" description="Helical" evidence="6">
    <location>
        <begin position="65"/>
        <end position="83"/>
    </location>
</feature>
<feature type="transmembrane region" description="Helical" evidence="6">
    <location>
        <begin position="166"/>
        <end position="188"/>
    </location>
</feature>
<evidence type="ECO:0000256" key="5">
    <source>
        <dbReference type="SAM" id="MobiDB-lite"/>
    </source>
</evidence>
<feature type="transmembrane region" description="Helical" evidence="6">
    <location>
        <begin position="477"/>
        <end position="496"/>
    </location>
</feature>
<feature type="domain" description="Major facilitator superfamily (MFS) profile" evidence="7">
    <location>
        <begin position="20"/>
        <end position="531"/>
    </location>
</feature>
<dbReference type="GO" id="GO:0016020">
    <property type="term" value="C:membrane"/>
    <property type="evidence" value="ECO:0007669"/>
    <property type="project" value="UniProtKB-SubCell"/>
</dbReference>
<name>A0AA40F7S7_9PEZI</name>
<feature type="compositionally biased region" description="Polar residues" evidence="5">
    <location>
        <begin position="274"/>
        <end position="287"/>
    </location>
</feature>
<proteinExistence type="predicted"/>
<gene>
    <name evidence="8" type="ORF">B0T18DRAFT_315140</name>
</gene>
<evidence type="ECO:0000259" key="7">
    <source>
        <dbReference type="PROSITE" id="PS50850"/>
    </source>
</evidence>
<feature type="region of interest" description="Disordered" evidence="5">
    <location>
        <begin position="536"/>
        <end position="572"/>
    </location>
</feature>
<comment type="caution">
    <text evidence="8">The sequence shown here is derived from an EMBL/GenBank/DDBJ whole genome shotgun (WGS) entry which is preliminary data.</text>
</comment>
<dbReference type="GO" id="GO:0022857">
    <property type="term" value="F:transmembrane transporter activity"/>
    <property type="evidence" value="ECO:0007669"/>
    <property type="project" value="InterPro"/>
</dbReference>
<keyword evidence="4 6" id="KW-0472">Membrane</keyword>
<feature type="transmembrane region" description="Helical" evidence="6">
    <location>
        <begin position="404"/>
        <end position="425"/>
    </location>
</feature>